<name>A0A0H4VLR0_9BACT</name>
<dbReference type="SUPFAM" id="SSF52540">
    <property type="entry name" value="P-loop containing nucleoside triphosphate hydrolases"/>
    <property type="match status" value="1"/>
</dbReference>
<evidence type="ECO:0000313" key="3">
    <source>
        <dbReference type="Proteomes" id="UP000036458"/>
    </source>
</evidence>
<dbReference type="PANTHER" id="PTHR30267:SF2">
    <property type="entry name" value="PROTEIN PRKA"/>
    <property type="match status" value="1"/>
</dbReference>
<dbReference type="AlphaFoldDB" id="A0A0H4VLR0"/>
<dbReference type="EMBL" id="CP010777">
    <property type="protein sequence ID" value="AKQ46278.1"/>
    <property type="molecule type" value="Genomic_DNA"/>
</dbReference>
<keyword evidence="3" id="KW-1185">Reference proteome</keyword>
<accession>A0A0H4VLR0</accession>
<dbReference type="STRING" id="1379910.TH63_12645"/>
<evidence type="ECO:0000313" key="2">
    <source>
        <dbReference type="EMBL" id="AKQ46278.1"/>
    </source>
</evidence>
<dbReference type="RefSeq" id="WP_048921248.1">
    <property type="nucleotide sequence ID" value="NZ_CP010777.1"/>
</dbReference>
<dbReference type="GO" id="GO:0004672">
    <property type="term" value="F:protein kinase activity"/>
    <property type="evidence" value="ECO:0007669"/>
    <property type="project" value="TreeGrafter"/>
</dbReference>
<dbReference type="PANTHER" id="PTHR30267">
    <property type="entry name" value="PROTEIN KINASE PRKA"/>
    <property type="match status" value="1"/>
</dbReference>
<reference evidence="2 3" key="1">
    <citation type="submission" date="2015-01" db="EMBL/GenBank/DDBJ databases">
        <title>Rufibacter sp./DG31D/ whole genome sequencing.</title>
        <authorList>
            <person name="Kim M.K."/>
            <person name="Srinivasan S."/>
            <person name="Lee J.-J."/>
        </authorList>
    </citation>
    <scope>NUCLEOTIDE SEQUENCE [LARGE SCALE GENOMIC DNA]</scope>
    <source>
        <strain evidence="2 3">DG31D</strain>
    </source>
</reference>
<protein>
    <submittedName>
        <fullName evidence="2">Magnesium chelatase</fullName>
    </submittedName>
</protein>
<dbReference type="GO" id="GO:0006355">
    <property type="term" value="P:regulation of DNA-templated transcription"/>
    <property type="evidence" value="ECO:0007669"/>
    <property type="project" value="InterPro"/>
</dbReference>
<dbReference type="OrthoDB" id="9760760at2"/>
<dbReference type="PATRIC" id="fig|1379910.4.peg.2741"/>
<dbReference type="InterPro" id="IPR027417">
    <property type="entry name" value="P-loop_NTPase"/>
</dbReference>
<sequence>MLYTDIPAEQLHRIKTLGQLKASGYEPRSVKEELRANLIKKLSSGEEVFPGIFGYEETVIPDLQRAILSRHHINLLGLRGQAKTRIARLLVQLLDEYVPVIAGSELNDDPLQPLSRFAHDQILHHADETAIAWLHRDDRYTEKLATPDVSVADLIGDADPIKAATLKLPYSDERVIHFGLIPRAHRGIFVINELPDLQARIQVSLFNILQEGDIQIRGFKIRLPLDIQFVFTANPEDYTNRGSIVTPLKDRIDSQIITHYPKSIEVGKRITKQEARITPAQQERVLGHELIHDLVEQIAFEARESEYVDAKSGVSARLTISAYENVVSAAERRVLLNGEAQTHVRVADFLAAVPAVTGKVELVYEGEQEGAGGVAYRLMGKAIRTQFLNYFPDPDKFKKQKEKDPYKKVTAWFSDGHTLDLLSDASDEEYKRELLQVPGLSEVAEKFQPTPKDEAEHLFWMEFCLHGLAEYSLISRNRLTAGLQFKDLLSSMFSGGSFSLEDEDDDEDEEDKRRY</sequence>
<dbReference type="KEGG" id="ruf:TH63_12645"/>
<evidence type="ECO:0000259" key="1">
    <source>
        <dbReference type="Pfam" id="PF00158"/>
    </source>
</evidence>
<dbReference type="GO" id="GO:0005524">
    <property type="term" value="F:ATP binding"/>
    <property type="evidence" value="ECO:0007669"/>
    <property type="project" value="InterPro"/>
</dbReference>
<feature type="domain" description="Sigma-54 factor interaction" evidence="1">
    <location>
        <begin position="177"/>
        <end position="235"/>
    </location>
</feature>
<dbReference type="Gene3D" id="3.40.50.300">
    <property type="entry name" value="P-loop containing nucleotide triphosphate hydrolases"/>
    <property type="match status" value="1"/>
</dbReference>
<dbReference type="InterPro" id="IPR002078">
    <property type="entry name" value="Sigma_54_int"/>
</dbReference>
<proteinExistence type="predicted"/>
<gene>
    <name evidence="2" type="ORF">TH63_12645</name>
</gene>
<organism evidence="2 3">
    <name type="scientific">Rufibacter radiotolerans</name>
    <dbReference type="NCBI Taxonomy" id="1379910"/>
    <lineage>
        <taxon>Bacteria</taxon>
        <taxon>Pseudomonadati</taxon>
        <taxon>Bacteroidota</taxon>
        <taxon>Cytophagia</taxon>
        <taxon>Cytophagales</taxon>
        <taxon>Hymenobacteraceae</taxon>
        <taxon>Rufibacter</taxon>
    </lineage>
</organism>
<dbReference type="Proteomes" id="UP000036458">
    <property type="component" value="Chromosome"/>
</dbReference>
<dbReference type="Pfam" id="PF00158">
    <property type="entry name" value="Sigma54_activat"/>
    <property type="match status" value="1"/>
</dbReference>